<feature type="transmembrane region" description="Helical" evidence="2">
    <location>
        <begin position="173"/>
        <end position="195"/>
    </location>
</feature>
<dbReference type="EMBL" id="JAMSHJ010000004">
    <property type="protein sequence ID" value="KAI5419785.1"/>
    <property type="molecule type" value="Genomic_DNA"/>
</dbReference>
<evidence type="ECO:0000313" key="3">
    <source>
        <dbReference type="EMBL" id="KAI5419785.1"/>
    </source>
</evidence>
<gene>
    <name evidence="3" type="ORF">KIW84_043809</name>
</gene>
<keyword evidence="2" id="KW-0472">Membrane</keyword>
<organism evidence="3 4">
    <name type="scientific">Pisum sativum</name>
    <name type="common">Garden pea</name>
    <name type="synonym">Lathyrus oleraceus</name>
    <dbReference type="NCBI Taxonomy" id="3888"/>
    <lineage>
        <taxon>Eukaryota</taxon>
        <taxon>Viridiplantae</taxon>
        <taxon>Streptophyta</taxon>
        <taxon>Embryophyta</taxon>
        <taxon>Tracheophyta</taxon>
        <taxon>Spermatophyta</taxon>
        <taxon>Magnoliopsida</taxon>
        <taxon>eudicotyledons</taxon>
        <taxon>Gunneridae</taxon>
        <taxon>Pentapetalae</taxon>
        <taxon>rosids</taxon>
        <taxon>fabids</taxon>
        <taxon>Fabales</taxon>
        <taxon>Fabaceae</taxon>
        <taxon>Papilionoideae</taxon>
        <taxon>50 kb inversion clade</taxon>
        <taxon>NPAAA clade</taxon>
        <taxon>Hologalegina</taxon>
        <taxon>IRL clade</taxon>
        <taxon>Fabeae</taxon>
        <taxon>Lathyrus</taxon>
    </lineage>
</organism>
<dbReference type="AlphaFoldDB" id="A0A9D4XJ05"/>
<proteinExistence type="predicted"/>
<feature type="transmembrane region" description="Helical" evidence="2">
    <location>
        <begin position="215"/>
        <end position="235"/>
    </location>
</feature>
<evidence type="ECO:0000256" key="1">
    <source>
        <dbReference type="SAM" id="MobiDB-lite"/>
    </source>
</evidence>
<reference evidence="3 4" key="1">
    <citation type="journal article" date="2022" name="Nat. Genet.">
        <title>Improved pea reference genome and pan-genome highlight genomic features and evolutionary characteristics.</title>
        <authorList>
            <person name="Yang T."/>
            <person name="Liu R."/>
            <person name="Luo Y."/>
            <person name="Hu S."/>
            <person name="Wang D."/>
            <person name="Wang C."/>
            <person name="Pandey M.K."/>
            <person name="Ge S."/>
            <person name="Xu Q."/>
            <person name="Li N."/>
            <person name="Li G."/>
            <person name="Huang Y."/>
            <person name="Saxena R.K."/>
            <person name="Ji Y."/>
            <person name="Li M."/>
            <person name="Yan X."/>
            <person name="He Y."/>
            <person name="Liu Y."/>
            <person name="Wang X."/>
            <person name="Xiang C."/>
            <person name="Varshney R.K."/>
            <person name="Ding H."/>
            <person name="Gao S."/>
            <person name="Zong X."/>
        </authorList>
    </citation>
    <scope>NUCLEOTIDE SEQUENCE [LARGE SCALE GENOMIC DNA]</scope>
    <source>
        <strain evidence="3 4">cv. Zhongwan 6</strain>
    </source>
</reference>
<dbReference type="Proteomes" id="UP001058974">
    <property type="component" value="Chromosome 4"/>
</dbReference>
<keyword evidence="2" id="KW-1133">Transmembrane helix</keyword>
<evidence type="ECO:0000313" key="4">
    <source>
        <dbReference type="Proteomes" id="UP001058974"/>
    </source>
</evidence>
<sequence length="264" mass="29495">MEIYNTKDEMPYQSDEMSQVVPITEFEQIFGLVDEGLIDEVELLMKNDPMIQDEENNDVRWSFVVSFGFWSMLSGSNCCEQVQAVAAPPPHTTSSPPSPQTIATPPPPHTTAAPPPPHTTATPPSPQTTKIAPTFEECTFVLTPGVTQHVLQGPVVHQTTIAVEEDERDQTNIFCPSIVLQALFVMMLMACFNLLVEMHYCLNACPYHVNLGLELHWLSSKALLLWMFVMCRTALAWSSGHDSRRLEVKADGDNLKKQSLLDHE</sequence>
<dbReference type="Gramene" id="Psat04G0380900-T1">
    <property type="protein sequence ID" value="KAI5419785.1"/>
    <property type="gene ID" value="KIW84_043809"/>
</dbReference>
<comment type="caution">
    <text evidence="3">The sequence shown here is derived from an EMBL/GenBank/DDBJ whole genome shotgun (WGS) entry which is preliminary data.</text>
</comment>
<keyword evidence="4" id="KW-1185">Reference proteome</keyword>
<keyword evidence="2" id="KW-0812">Transmembrane</keyword>
<protein>
    <submittedName>
        <fullName evidence="3">Uncharacterized protein</fullName>
    </submittedName>
</protein>
<evidence type="ECO:0000256" key="2">
    <source>
        <dbReference type="SAM" id="Phobius"/>
    </source>
</evidence>
<feature type="region of interest" description="Disordered" evidence="1">
    <location>
        <begin position="86"/>
        <end position="129"/>
    </location>
</feature>
<name>A0A9D4XJ05_PEA</name>
<accession>A0A9D4XJ05</accession>
<feature type="compositionally biased region" description="Pro residues" evidence="1">
    <location>
        <begin position="87"/>
        <end position="126"/>
    </location>
</feature>